<protein>
    <submittedName>
        <fullName evidence="1">ASCH domain-containing protein</fullName>
    </submittedName>
</protein>
<organism evidence="1 2">
    <name type="scientific">Chryseobacterium viscerum</name>
    <dbReference type="NCBI Taxonomy" id="1037377"/>
    <lineage>
        <taxon>Bacteria</taxon>
        <taxon>Pseudomonadati</taxon>
        <taxon>Bacteroidota</taxon>
        <taxon>Flavobacteriia</taxon>
        <taxon>Flavobacteriales</taxon>
        <taxon>Weeksellaceae</taxon>
        <taxon>Chryseobacterium group</taxon>
        <taxon>Chryseobacterium</taxon>
    </lineage>
</organism>
<evidence type="ECO:0000313" key="2">
    <source>
        <dbReference type="Proteomes" id="UP000326384"/>
    </source>
</evidence>
<keyword evidence="2" id="KW-1185">Reference proteome</keyword>
<reference evidence="1 2" key="1">
    <citation type="journal article" date="2019" name="Stand. Genomic Sci.">
        <title>Draft Whole-Genome Sequence of a Novel Chryseobacterium viscerum Strain Isolated from Fresh Water at Dripping Springs, New Mexico.</title>
        <authorList>
            <person name="Kyndt J.A."/>
            <person name="Moore T.C."/>
        </authorList>
    </citation>
    <scope>NUCLEOTIDE SEQUENCE [LARGE SCALE GENOMIC DNA]</scope>
    <source>
        <strain evidence="1 2">DPS</strain>
    </source>
</reference>
<gene>
    <name evidence="1" type="ORF">F8D52_22575</name>
</gene>
<dbReference type="RefSeq" id="WP_152291418.1">
    <property type="nucleotide sequence ID" value="NZ_VTPV01000022.1"/>
</dbReference>
<name>A0A5N4BJ85_9FLAO</name>
<accession>A0A5N4BJ85</accession>
<evidence type="ECO:0000313" key="1">
    <source>
        <dbReference type="EMBL" id="KAB1228464.1"/>
    </source>
</evidence>
<dbReference type="EMBL" id="VTPV01000022">
    <property type="protein sequence ID" value="KAB1228464.1"/>
    <property type="molecule type" value="Genomic_DNA"/>
</dbReference>
<sequence length="118" mass="13704">MSILTLQIKKEHLDNILSGKKKEEFREIRPNTSKKYIEYFDPGDGEGEDVRPKGYETIQFFNGYAKDRPEVIIEIKAAEIEYIVDKEGNFVEYEENGQSYLTAQMVYSLGKIISKKNI</sequence>
<proteinExistence type="predicted"/>
<comment type="caution">
    <text evidence="1">The sequence shown here is derived from an EMBL/GenBank/DDBJ whole genome shotgun (WGS) entry which is preliminary data.</text>
</comment>
<dbReference type="Proteomes" id="UP000326384">
    <property type="component" value="Unassembled WGS sequence"/>
</dbReference>